<organism evidence="1 2">
    <name type="scientific">Candidatus Hakubella thermalkaliphila</name>
    <dbReference type="NCBI Taxonomy" id="2754717"/>
    <lineage>
        <taxon>Bacteria</taxon>
        <taxon>Bacillati</taxon>
        <taxon>Actinomycetota</taxon>
        <taxon>Actinomycetota incertae sedis</taxon>
        <taxon>Candidatus Hakubellales</taxon>
        <taxon>Candidatus Hakubellaceae</taxon>
        <taxon>Candidatus Hakubella</taxon>
    </lineage>
</organism>
<protein>
    <submittedName>
        <fullName evidence="1">Uncharacterized protein</fullName>
    </submittedName>
</protein>
<accession>A0A6V8P9S0</accession>
<evidence type="ECO:0000313" key="1">
    <source>
        <dbReference type="EMBL" id="GFP29017.1"/>
    </source>
</evidence>
<dbReference type="AlphaFoldDB" id="A0A6V8P9S0"/>
<feature type="non-terminal residue" evidence="1">
    <location>
        <position position="112"/>
    </location>
</feature>
<sequence>MAYAHRIEPGASVRLEDFSGQVVEIPLEAGLSPIQNASKFYQRAKRLEAGAEKALELEPITQTQIAALEAKLAGIERLSLEELRTQNRSIREKGPEVGLRFSSPSGYAVWVG</sequence>
<dbReference type="RefSeq" id="WP_258189613.1">
    <property type="nucleotide sequence ID" value="NZ_BLRY01000576.1"/>
</dbReference>
<dbReference type="Proteomes" id="UP000591948">
    <property type="component" value="Unassembled WGS sequence"/>
</dbReference>
<dbReference type="Pfam" id="PF05833">
    <property type="entry name" value="NFACT_N"/>
    <property type="match status" value="1"/>
</dbReference>
<reference evidence="1 2" key="1">
    <citation type="journal article" date="2020" name="Front. Microbiol.">
        <title>Single-cell genomics of novel Actinobacteria with the Wood-Ljungdahl pathway discovered in a serpentinizing system.</title>
        <authorList>
            <person name="Merino N."/>
            <person name="Kawai M."/>
            <person name="Boyd E.S."/>
            <person name="Colman D.R."/>
            <person name="McGlynn S.E."/>
            <person name="Nealson K.H."/>
            <person name="Kurokawa K."/>
            <person name="Hongoh Y."/>
        </authorList>
    </citation>
    <scope>NUCLEOTIDE SEQUENCE [LARGE SCALE GENOMIC DNA]</scope>
    <source>
        <strain evidence="1 2">S33</strain>
    </source>
</reference>
<comment type="caution">
    <text evidence="1">The sequence shown here is derived from an EMBL/GenBank/DDBJ whole genome shotgun (WGS) entry which is preliminary data.</text>
</comment>
<proteinExistence type="predicted"/>
<gene>
    <name evidence="1" type="ORF">HKBW3S33_02433</name>
</gene>
<dbReference type="EMBL" id="BLRY01000576">
    <property type="protein sequence ID" value="GFP29017.1"/>
    <property type="molecule type" value="Genomic_DNA"/>
</dbReference>
<keyword evidence="2" id="KW-1185">Reference proteome</keyword>
<name>A0A6V8P9S0_9ACTN</name>
<evidence type="ECO:0000313" key="2">
    <source>
        <dbReference type="Proteomes" id="UP000591948"/>
    </source>
</evidence>